<dbReference type="CDD" id="cd09116">
    <property type="entry name" value="PLDc_Nuc_like"/>
    <property type="match status" value="1"/>
</dbReference>
<evidence type="ECO:0000256" key="1">
    <source>
        <dbReference type="ARBA" id="ARBA00000798"/>
    </source>
</evidence>
<reference evidence="10" key="1">
    <citation type="submission" date="2017-09" db="EMBL/GenBank/DDBJ databases">
        <title>Arcobacter canalis sp. nov., a new species isolated from a water canal contaminated with urban sewage.</title>
        <authorList>
            <person name="Perez-Cataluna A."/>
            <person name="Salas-Masso N."/>
            <person name="Figueras M.J."/>
        </authorList>
    </citation>
    <scope>NUCLEOTIDE SEQUENCE [LARGE SCALE GENOMIC DNA]</scope>
    <source>
        <strain evidence="10">CECT 7727</strain>
    </source>
</reference>
<reference evidence="9" key="2">
    <citation type="submission" date="2017-09" db="EMBL/GenBank/DDBJ databases">
        <authorList>
            <person name="Perez-Cataluna A."/>
            <person name="Figueras M.J."/>
            <person name="Salas-Masso N."/>
        </authorList>
    </citation>
    <scope>NUCLEOTIDE SEQUENCE</scope>
    <source>
        <strain evidence="9">CECT 7727</strain>
    </source>
</reference>
<evidence type="ECO:0000259" key="7">
    <source>
        <dbReference type="PROSITE" id="PS50035"/>
    </source>
</evidence>
<dbReference type="Gene3D" id="3.30.870.10">
    <property type="entry name" value="Endonuclease Chain A"/>
    <property type="match status" value="1"/>
</dbReference>
<dbReference type="EC" id="3.1.4.4" evidence="3"/>
<dbReference type="KEGG" id="amar:AMRN_1479"/>
<evidence type="ECO:0000256" key="2">
    <source>
        <dbReference type="ARBA" id="ARBA00008664"/>
    </source>
</evidence>
<keyword evidence="4" id="KW-0378">Hydrolase</keyword>
<evidence type="ECO:0000256" key="6">
    <source>
        <dbReference type="ARBA" id="ARBA00023098"/>
    </source>
</evidence>
<dbReference type="GO" id="GO:0006793">
    <property type="term" value="P:phosphorus metabolic process"/>
    <property type="evidence" value="ECO:0007669"/>
    <property type="project" value="UniProtKB-ARBA"/>
</dbReference>
<evidence type="ECO:0000313" key="9">
    <source>
        <dbReference type="EMBL" id="PHO14875.1"/>
    </source>
</evidence>
<comment type="catalytic activity">
    <reaction evidence="1">
        <text>a 1,2-diacyl-sn-glycero-3-phosphocholine + H2O = a 1,2-diacyl-sn-glycero-3-phosphate + choline + H(+)</text>
        <dbReference type="Rhea" id="RHEA:14445"/>
        <dbReference type="ChEBI" id="CHEBI:15354"/>
        <dbReference type="ChEBI" id="CHEBI:15377"/>
        <dbReference type="ChEBI" id="CHEBI:15378"/>
        <dbReference type="ChEBI" id="CHEBI:57643"/>
        <dbReference type="ChEBI" id="CHEBI:58608"/>
        <dbReference type="EC" id="3.1.4.4"/>
    </reaction>
</comment>
<evidence type="ECO:0000256" key="5">
    <source>
        <dbReference type="ARBA" id="ARBA00022963"/>
    </source>
</evidence>
<evidence type="ECO:0000256" key="3">
    <source>
        <dbReference type="ARBA" id="ARBA00012027"/>
    </source>
</evidence>
<keyword evidence="10" id="KW-1185">Reference proteome</keyword>
<comment type="similarity">
    <text evidence="2">Belongs to the phospholipase D family.</text>
</comment>
<keyword evidence="6" id="KW-0443">Lipid metabolism</keyword>
<accession>A0A347TKT6</accession>
<dbReference type="GO" id="GO:0016891">
    <property type="term" value="F:RNA endonuclease activity producing 5'-phosphomonoesters, hydrolytic mechanism"/>
    <property type="evidence" value="ECO:0007669"/>
    <property type="project" value="TreeGrafter"/>
</dbReference>
<sequence length="161" mass="19103">MKKVFLCIFLIFTILNAKDSLYYLPDESNIAIKEVETLLKESKKSIDIAMYNFTYKKFAKLLKDSVKRGVRVTVILDKKKALEEKKTQYDYLVKNGIDVILLENKLHIKMAIIDKRNVIFGSANWKKKSFKNDYEILYISDDKKMLSRFNHIFKELLQEYK</sequence>
<dbReference type="EMBL" id="NXAO01000046">
    <property type="protein sequence ID" value="PHO14875.1"/>
    <property type="molecule type" value="Genomic_DNA"/>
</dbReference>
<dbReference type="GO" id="GO:0016042">
    <property type="term" value="P:lipid catabolic process"/>
    <property type="evidence" value="ECO:0007669"/>
    <property type="project" value="UniProtKB-KW"/>
</dbReference>
<dbReference type="InterPro" id="IPR025202">
    <property type="entry name" value="PLD-like_dom"/>
</dbReference>
<keyword evidence="9" id="KW-0540">Nuclease</keyword>
<dbReference type="Proteomes" id="UP000224740">
    <property type="component" value="Unassembled WGS sequence"/>
</dbReference>
<evidence type="ECO:0000313" key="11">
    <source>
        <dbReference type="Proteomes" id="UP000264693"/>
    </source>
</evidence>
<dbReference type="Proteomes" id="UP000264693">
    <property type="component" value="Chromosome"/>
</dbReference>
<dbReference type="SUPFAM" id="SSF56024">
    <property type="entry name" value="Phospholipase D/nuclease"/>
    <property type="match status" value="1"/>
</dbReference>
<organism evidence="8 11">
    <name type="scientific">Malaciobacter marinus</name>
    <dbReference type="NCBI Taxonomy" id="505249"/>
    <lineage>
        <taxon>Bacteria</taxon>
        <taxon>Pseudomonadati</taxon>
        <taxon>Campylobacterota</taxon>
        <taxon>Epsilonproteobacteria</taxon>
        <taxon>Campylobacterales</taxon>
        <taxon>Arcobacteraceae</taxon>
        <taxon>Malaciobacter</taxon>
    </lineage>
</organism>
<feature type="domain" description="PLD phosphodiesterase" evidence="7">
    <location>
        <begin position="102"/>
        <end position="129"/>
    </location>
</feature>
<protein>
    <recommendedName>
        <fullName evidence="3">phospholipase D</fullName>
        <ecNumber evidence="3">3.1.4.4</ecNumber>
    </recommendedName>
</protein>
<dbReference type="AlphaFoldDB" id="A0A347TKT6"/>
<dbReference type="InterPro" id="IPR051406">
    <property type="entry name" value="PLD_domain"/>
</dbReference>
<keyword evidence="9" id="KW-0255">Endonuclease</keyword>
<dbReference type="PANTHER" id="PTHR43856">
    <property type="entry name" value="CARDIOLIPIN HYDROLASE"/>
    <property type="match status" value="1"/>
</dbReference>
<dbReference type="RefSeq" id="WP_099311546.1">
    <property type="nucleotide sequence ID" value="NZ_CP032101.1"/>
</dbReference>
<dbReference type="EMBL" id="CP032101">
    <property type="protein sequence ID" value="AXX87214.1"/>
    <property type="molecule type" value="Genomic_DNA"/>
</dbReference>
<keyword evidence="5" id="KW-0442">Lipid degradation</keyword>
<reference evidence="8 11" key="3">
    <citation type="submission" date="2018-08" db="EMBL/GenBank/DDBJ databases">
        <title>Complete genome of the Arcobacter marinus type strain JCM 15502.</title>
        <authorList>
            <person name="Miller W.G."/>
            <person name="Yee E."/>
            <person name="Huynh S."/>
            <person name="Parker C.T."/>
        </authorList>
    </citation>
    <scope>NUCLEOTIDE SEQUENCE [LARGE SCALE GENOMIC DNA]</scope>
    <source>
        <strain evidence="8 11">JCM 15502</strain>
    </source>
</reference>
<dbReference type="PANTHER" id="PTHR43856:SF1">
    <property type="entry name" value="MITOCHONDRIAL CARDIOLIPIN HYDROLASE"/>
    <property type="match status" value="1"/>
</dbReference>
<dbReference type="GO" id="GO:0004630">
    <property type="term" value="F:phospholipase D activity"/>
    <property type="evidence" value="ECO:0007669"/>
    <property type="project" value="UniProtKB-EC"/>
</dbReference>
<gene>
    <name evidence="8" type="ORF">AMRN_1479</name>
    <name evidence="9" type="ORF">CPH92_09840</name>
</gene>
<dbReference type="InterPro" id="IPR001736">
    <property type="entry name" value="PLipase_D/transphosphatidylase"/>
</dbReference>
<dbReference type="Pfam" id="PF13091">
    <property type="entry name" value="PLDc_2"/>
    <property type="match status" value="1"/>
</dbReference>
<dbReference type="PROSITE" id="PS50035">
    <property type="entry name" value="PLD"/>
    <property type="match status" value="1"/>
</dbReference>
<evidence type="ECO:0000313" key="10">
    <source>
        <dbReference type="Proteomes" id="UP000224740"/>
    </source>
</evidence>
<evidence type="ECO:0000313" key="8">
    <source>
        <dbReference type="EMBL" id="AXX87214.1"/>
    </source>
</evidence>
<name>A0A347TKT6_9BACT</name>
<evidence type="ECO:0000256" key="4">
    <source>
        <dbReference type="ARBA" id="ARBA00022801"/>
    </source>
</evidence>
<proteinExistence type="inferred from homology"/>